<evidence type="ECO:0000313" key="4">
    <source>
        <dbReference type="Proteomes" id="UP000033048"/>
    </source>
</evidence>
<dbReference type="EMBL" id="CP009518">
    <property type="protein sequence ID" value="AKB85379.1"/>
    <property type="molecule type" value="Genomic_DNA"/>
</dbReference>
<dbReference type="OrthoDB" id="142706at2157"/>
<keyword evidence="2" id="KW-1133">Transmembrane helix</keyword>
<keyword evidence="2" id="KW-0812">Transmembrane</keyword>
<feature type="region of interest" description="Disordered" evidence="1">
    <location>
        <begin position="198"/>
        <end position="264"/>
    </location>
</feature>
<sequence length="309" mass="33760">MGFINNLKDKQKDQSAKNWFDLGVQTKSLDKKVQYFTKCLLIEPENVQALRLLADAQDELGMIDAAMGSRARADDIEGAAGAFSQEPESYTETNSFDSDSFNSNTMFAEEENQEIGSSFMEETTFSTPENNASMGFETPASEPESNIESSDANNEKWAIFEIAKENEAKKNEEPFSTGSETFSQPETNVIVEELNEVEEQLASTPAQPETPVRVKPEPAVVRKPAEEKAPAPVREQNAANPVAERPVSRPAPTPAPSVSHSAAVPQAMPQCNISEPVAMKLPMGEIIKFWVVGAVVLIIVGMIMNSLTL</sequence>
<evidence type="ECO:0000256" key="1">
    <source>
        <dbReference type="SAM" id="MobiDB-lite"/>
    </source>
</evidence>
<dbReference type="PATRIC" id="fig|1434104.5.peg.1449"/>
<dbReference type="RefSeq" id="WP_048205477.1">
    <property type="nucleotide sequence ID" value="NZ_CP009518.1"/>
</dbReference>
<dbReference type="STRING" id="1434104.MCMEM_1326"/>
<reference evidence="3 4" key="1">
    <citation type="submission" date="2014-07" db="EMBL/GenBank/DDBJ databases">
        <title>Methanogenic archaea and the global carbon cycle.</title>
        <authorList>
            <person name="Henriksen J.R."/>
            <person name="Luke J."/>
            <person name="Reinhart S."/>
            <person name="Benedict M.N."/>
            <person name="Youngblut N.D."/>
            <person name="Metcalf M.E."/>
            <person name="Whitaker R.J."/>
            <person name="Metcalf W.W."/>
        </authorList>
    </citation>
    <scope>NUCLEOTIDE SEQUENCE [LARGE SCALE GENOMIC DNA]</scope>
    <source>
        <strain evidence="3 4">MM1</strain>
    </source>
</reference>
<keyword evidence="4" id="KW-1185">Reference proteome</keyword>
<evidence type="ECO:0000256" key="2">
    <source>
        <dbReference type="SAM" id="Phobius"/>
    </source>
</evidence>
<accession>A0A0E3X0J8</accession>
<keyword evidence="2" id="KW-0472">Membrane</keyword>
<organism evidence="3 4">
    <name type="scientific">Methanococcoides methylutens MM1</name>
    <dbReference type="NCBI Taxonomy" id="1434104"/>
    <lineage>
        <taxon>Archaea</taxon>
        <taxon>Methanobacteriati</taxon>
        <taxon>Methanobacteriota</taxon>
        <taxon>Stenosarchaea group</taxon>
        <taxon>Methanomicrobia</taxon>
        <taxon>Methanosarcinales</taxon>
        <taxon>Methanosarcinaceae</taxon>
        <taxon>Methanococcoides</taxon>
    </lineage>
</organism>
<dbReference type="AlphaFoldDB" id="A0A0E3X0J8"/>
<proteinExistence type="predicted"/>
<dbReference type="GeneID" id="24893870"/>
<evidence type="ECO:0008006" key="5">
    <source>
        <dbReference type="Google" id="ProtNLM"/>
    </source>
</evidence>
<dbReference type="Proteomes" id="UP000033048">
    <property type="component" value="Chromosome"/>
</dbReference>
<gene>
    <name evidence="3" type="ORF">MCMEM_1326</name>
</gene>
<protein>
    <recommendedName>
        <fullName evidence="5">Tetratricopeptide repeat protein</fullName>
    </recommendedName>
</protein>
<evidence type="ECO:0000313" key="3">
    <source>
        <dbReference type="EMBL" id="AKB85379.1"/>
    </source>
</evidence>
<dbReference type="KEGG" id="mmet:MCMEM_1326"/>
<dbReference type="HOGENOM" id="CLU_898973_0_0_2"/>
<name>A0A0E3X0J8_METMT</name>
<feature type="transmembrane region" description="Helical" evidence="2">
    <location>
        <begin position="289"/>
        <end position="307"/>
    </location>
</feature>